<dbReference type="EMBL" id="LAZR01014393">
    <property type="protein sequence ID" value="KKM17688.1"/>
    <property type="molecule type" value="Genomic_DNA"/>
</dbReference>
<dbReference type="InterPro" id="IPR019908">
    <property type="entry name" value="Toxin_RalR"/>
</dbReference>
<dbReference type="NCBIfam" id="TIGR03655">
    <property type="entry name" value="anti_R_Lar"/>
    <property type="match status" value="1"/>
</dbReference>
<sequence>MNDKTELKPCPFCESHSHGWHKQYWQEVEQDGLLYRIFCRRCGASCRAKKTKAEAITAWNTRPSPAVGQAKHEKRIIKELQKRHDAGKERGDDRLFLDAIELIEQLTRPSPAVGQAKTLTRGCIVFMKASSGLVGYGNAQCVSSVCEPLGGIGLFGHNQQYKIRDIEKIVEYPIQLDKEAK</sequence>
<evidence type="ECO:0000313" key="1">
    <source>
        <dbReference type="EMBL" id="KKM17688.1"/>
    </source>
</evidence>
<protein>
    <submittedName>
        <fullName evidence="1">Uncharacterized protein</fullName>
    </submittedName>
</protein>
<reference evidence="1" key="1">
    <citation type="journal article" date="2015" name="Nature">
        <title>Complex archaea that bridge the gap between prokaryotes and eukaryotes.</title>
        <authorList>
            <person name="Spang A."/>
            <person name="Saw J.H."/>
            <person name="Jorgensen S.L."/>
            <person name="Zaremba-Niedzwiedzka K."/>
            <person name="Martijn J."/>
            <person name="Lind A.E."/>
            <person name="van Eijk R."/>
            <person name="Schleper C."/>
            <person name="Guy L."/>
            <person name="Ettema T.J."/>
        </authorList>
    </citation>
    <scope>NUCLEOTIDE SEQUENCE</scope>
</reference>
<name>A0A0F9K6I1_9ZZZZ</name>
<gene>
    <name evidence="1" type="ORF">LCGC14_1673280</name>
</gene>
<organism evidence="1">
    <name type="scientific">marine sediment metagenome</name>
    <dbReference type="NCBI Taxonomy" id="412755"/>
    <lineage>
        <taxon>unclassified sequences</taxon>
        <taxon>metagenomes</taxon>
        <taxon>ecological metagenomes</taxon>
    </lineage>
</organism>
<accession>A0A0F9K6I1</accession>
<dbReference type="Pfam" id="PF14354">
    <property type="entry name" value="Lar_restr_allev"/>
    <property type="match status" value="1"/>
</dbReference>
<proteinExistence type="predicted"/>
<comment type="caution">
    <text evidence="1">The sequence shown here is derived from an EMBL/GenBank/DDBJ whole genome shotgun (WGS) entry which is preliminary data.</text>
</comment>
<dbReference type="AlphaFoldDB" id="A0A0F9K6I1"/>